<evidence type="ECO:0000256" key="4">
    <source>
        <dbReference type="SAM" id="MobiDB-lite"/>
    </source>
</evidence>
<name>A0A2T0N9I6_9ACTN</name>
<reference evidence="7 8" key="1">
    <citation type="submission" date="2018-03" db="EMBL/GenBank/DDBJ databases">
        <title>Genomic Encyclopedia of Type Strains, Phase III (KMG-III): the genomes of soil and plant-associated and newly described type strains.</title>
        <authorList>
            <person name="Whitman W."/>
        </authorList>
    </citation>
    <scope>NUCLEOTIDE SEQUENCE [LARGE SCALE GENOMIC DNA]</scope>
    <source>
        <strain evidence="7 8">CGMCC 4.7104</strain>
    </source>
</reference>
<sequence>MRRLVLPPLIALTALATAAPTAALAAAPAAAPAAAAPRPRTIVVAADGSGDHTNVQDAVNAVPSGNTRPVTILVRKGTYKQQVVIPADKPHITLAGDTRDPREVVLTYDVSAATPKPDGSGPYGTSGSASAT</sequence>
<protein>
    <submittedName>
        <fullName evidence="7">Pectinesterase</fullName>
    </submittedName>
</protein>
<dbReference type="GO" id="GO:0009279">
    <property type="term" value="C:cell outer membrane"/>
    <property type="evidence" value="ECO:0007669"/>
    <property type="project" value="TreeGrafter"/>
</dbReference>
<dbReference type="OrthoDB" id="112037at2"/>
<dbReference type="EMBL" id="PVNG01000002">
    <property type="protein sequence ID" value="PRX69449.1"/>
    <property type="molecule type" value="Genomic_DNA"/>
</dbReference>
<feature type="compositionally biased region" description="Polar residues" evidence="4">
    <location>
        <begin position="123"/>
        <end position="132"/>
    </location>
</feature>
<dbReference type="PANTHER" id="PTHR31321:SF57">
    <property type="entry name" value="PECTINESTERASE 53-RELATED"/>
    <property type="match status" value="1"/>
</dbReference>
<dbReference type="SUPFAM" id="SSF51126">
    <property type="entry name" value="Pectin lyase-like"/>
    <property type="match status" value="1"/>
</dbReference>
<organism evidence="7 8">
    <name type="scientific">Nonomuraea fuscirosea</name>
    <dbReference type="NCBI Taxonomy" id="1291556"/>
    <lineage>
        <taxon>Bacteria</taxon>
        <taxon>Bacillati</taxon>
        <taxon>Actinomycetota</taxon>
        <taxon>Actinomycetes</taxon>
        <taxon>Streptosporangiales</taxon>
        <taxon>Streptosporangiaceae</taxon>
        <taxon>Nonomuraea</taxon>
    </lineage>
</organism>
<dbReference type="Gene3D" id="2.160.20.10">
    <property type="entry name" value="Single-stranded right-handed beta-helix, Pectin lyase-like"/>
    <property type="match status" value="1"/>
</dbReference>
<evidence type="ECO:0000259" key="6">
    <source>
        <dbReference type="Pfam" id="PF01095"/>
    </source>
</evidence>
<dbReference type="InterPro" id="IPR012334">
    <property type="entry name" value="Pectin_lyas_fold"/>
</dbReference>
<evidence type="ECO:0000313" key="8">
    <source>
        <dbReference type="Proteomes" id="UP000238312"/>
    </source>
</evidence>
<dbReference type="Proteomes" id="UP000238312">
    <property type="component" value="Unassembled WGS sequence"/>
</dbReference>
<keyword evidence="2" id="KW-0378">Hydrolase</keyword>
<feature type="signal peptide" evidence="5">
    <location>
        <begin position="1"/>
        <end position="18"/>
    </location>
</feature>
<dbReference type="PANTHER" id="PTHR31321">
    <property type="entry name" value="ACYL-COA THIOESTER HYDROLASE YBHC-RELATED"/>
    <property type="match status" value="1"/>
</dbReference>
<evidence type="ECO:0000313" key="7">
    <source>
        <dbReference type="EMBL" id="PRX69449.1"/>
    </source>
</evidence>
<keyword evidence="8" id="KW-1185">Reference proteome</keyword>
<evidence type="ECO:0000256" key="2">
    <source>
        <dbReference type="ARBA" id="ARBA00022801"/>
    </source>
</evidence>
<feature type="chain" id="PRO_5039378473" evidence="5">
    <location>
        <begin position="19"/>
        <end position="132"/>
    </location>
</feature>
<keyword evidence="3" id="KW-0063">Aspartyl esterase</keyword>
<dbReference type="RefSeq" id="WP_106235708.1">
    <property type="nucleotide sequence ID" value="NZ_PVNG01000002.1"/>
</dbReference>
<feature type="region of interest" description="Disordered" evidence="4">
    <location>
        <begin position="109"/>
        <end position="132"/>
    </location>
</feature>
<proteinExistence type="inferred from homology"/>
<dbReference type="Pfam" id="PF01095">
    <property type="entry name" value="Pectinesterase"/>
    <property type="match status" value="1"/>
</dbReference>
<comment type="similarity">
    <text evidence="1">Belongs to the pectinesterase family.</text>
</comment>
<accession>A0A2T0N9I6</accession>
<evidence type="ECO:0000256" key="3">
    <source>
        <dbReference type="ARBA" id="ARBA00023085"/>
    </source>
</evidence>
<keyword evidence="5" id="KW-0732">Signal</keyword>
<dbReference type="InterPro" id="IPR011050">
    <property type="entry name" value="Pectin_lyase_fold/virulence"/>
</dbReference>
<dbReference type="GO" id="GO:0030599">
    <property type="term" value="F:pectinesterase activity"/>
    <property type="evidence" value="ECO:0007669"/>
    <property type="project" value="InterPro"/>
</dbReference>
<evidence type="ECO:0000256" key="1">
    <source>
        <dbReference type="ARBA" id="ARBA00008891"/>
    </source>
</evidence>
<dbReference type="AlphaFoldDB" id="A0A2T0N9I6"/>
<evidence type="ECO:0000256" key="5">
    <source>
        <dbReference type="SAM" id="SignalP"/>
    </source>
</evidence>
<feature type="domain" description="Pectinesterase catalytic" evidence="6">
    <location>
        <begin position="42"/>
        <end position="101"/>
    </location>
</feature>
<dbReference type="InterPro" id="IPR000070">
    <property type="entry name" value="Pectinesterase_cat"/>
</dbReference>
<comment type="caution">
    <text evidence="7">The sequence shown here is derived from an EMBL/GenBank/DDBJ whole genome shotgun (WGS) entry which is preliminary data.</text>
</comment>
<gene>
    <name evidence="7" type="ORF">B0I32_102507</name>
</gene>
<dbReference type="GO" id="GO:0042545">
    <property type="term" value="P:cell wall modification"/>
    <property type="evidence" value="ECO:0007669"/>
    <property type="project" value="InterPro"/>
</dbReference>